<accession>A0A6J5MYW5</accession>
<gene>
    <name evidence="1" type="ORF">UFOVP587_1</name>
</gene>
<reference evidence="1" key="1">
    <citation type="submission" date="2020-04" db="EMBL/GenBank/DDBJ databases">
        <authorList>
            <person name="Chiriac C."/>
            <person name="Salcher M."/>
            <person name="Ghai R."/>
            <person name="Kavagutti S V."/>
        </authorList>
    </citation>
    <scope>NUCLEOTIDE SEQUENCE</scope>
</reference>
<proteinExistence type="predicted"/>
<feature type="non-terminal residue" evidence="1">
    <location>
        <position position="28"/>
    </location>
</feature>
<sequence>MAAQDKDIIQYLLSGGSYDAIKGKVNQG</sequence>
<name>A0A6J5MYW5_9CAUD</name>
<dbReference type="EMBL" id="LR796566">
    <property type="protein sequence ID" value="CAB4151137.1"/>
    <property type="molecule type" value="Genomic_DNA"/>
</dbReference>
<protein>
    <submittedName>
        <fullName evidence="1">Uncharacterized protein</fullName>
    </submittedName>
</protein>
<evidence type="ECO:0000313" key="1">
    <source>
        <dbReference type="EMBL" id="CAB4151137.1"/>
    </source>
</evidence>
<organism evidence="1">
    <name type="scientific">uncultured Caudovirales phage</name>
    <dbReference type="NCBI Taxonomy" id="2100421"/>
    <lineage>
        <taxon>Viruses</taxon>
        <taxon>Duplodnaviria</taxon>
        <taxon>Heunggongvirae</taxon>
        <taxon>Uroviricota</taxon>
        <taxon>Caudoviricetes</taxon>
        <taxon>Peduoviridae</taxon>
        <taxon>Maltschvirus</taxon>
        <taxon>Maltschvirus maltsch</taxon>
    </lineage>
</organism>